<proteinExistence type="predicted"/>
<evidence type="ECO:0000313" key="1">
    <source>
        <dbReference type="EMBL" id="MDU0355764.1"/>
    </source>
</evidence>
<reference evidence="1 2" key="1">
    <citation type="submission" date="2023-10" db="EMBL/GenBank/DDBJ databases">
        <title>Glaciecola aquimarina strain GGW-M5 nov., isolated from a coastal seawater.</title>
        <authorList>
            <person name="Bayburt H."/>
            <person name="Kim J.M."/>
            <person name="Choi B.J."/>
            <person name="Jeon C.O."/>
        </authorList>
    </citation>
    <scope>NUCLEOTIDE SEQUENCE [LARGE SCALE GENOMIC DNA]</scope>
    <source>
        <strain evidence="1 2">KCTC 32108</strain>
    </source>
</reference>
<organism evidence="1 2">
    <name type="scientific">Paraglaciecola aquimarina</name>
    <dbReference type="NCBI Taxonomy" id="1235557"/>
    <lineage>
        <taxon>Bacteria</taxon>
        <taxon>Pseudomonadati</taxon>
        <taxon>Pseudomonadota</taxon>
        <taxon>Gammaproteobacteria</taxon>
        <taxon>Alteromonadales</taxon>
        <taxon>Alteromonadaceae</taxon>
        <taxon>Paraglaciecola</taxon>
    </lineage>
</organism>
<name>A0ABU3T0H8_9ALTE</name>
<dbReference type="RefSeq" id="WP_316027286.1">
    <property type="nucleotide sequence ID" value="NZ_JAWDIO010000002.1"/>
</dbReference>
<gene>
    <name evidence="1" type="ORF">RS130_19430</name>
</gene>
<protein>
    <submittedName>
        <fullName evidence="1">Uncharacterized protein</fullName>
    </submittedName>
</protein>
<comment type="caution">
    <text evidence="1">The sequence shown here is derived from an EMBL/GenBank/DDBJ whole genome shotgun (WGS) entry which is preliminary data.</text>
</comment>
<keyword evidence="2" id="KW-1185">Reference proteome</keyword>
<dbReference type="EMBL" id="JAWDIO010000002">
    <property type="protein sequence ID" value="MDU0355764.1"/>
    <property type="molecule type" value="Genomic_DNA"/>
</dbReference>
<sequence>MRSRARLKSYTQKFPNSHILKSGNLNIDEGAEALVKSMHELAGITDERVEQWERNKRAIRSGSLPVPYSMLGHFLSDTRDIFTTWVFSMHYPDECLEYRIKHAAQLSKAEFSSALQWANVVLIEETTLLVLSELELLDSFLENVSHFSLINSVFDHINNSSHQFGGTLYNNIPKKIMSVLQKHLVKLVLIDEIGDDAIRRYSKALKRKNVLFLSEDLYLGRYLRSENADIVCGNIFNLIESLSSLGVLDEAKTHEQISNFCALGIFEPNMRMDFLTNSFKYYLDLKDGIEYDETGFKLIFDRLFEINRDSKYCFDLLFRMLHQAGTSMNLHAITLLSLFKGFLIRHPVKDLNSLIALWFVSEIIQNVSESSLTVRNEKNHQLWVQYSELMVRGVAHDIDFKSLVQNVVKELFSFNDQVRDVGFKSVSSCFIPMTQEAEVFEKIYHEFAFNNTILDMKR</sequence>
<dbReference type="Proteomes" id="UP001247805">
    <property type="component" value="Unassembled WGS sequence"/>
</dbReference>
<evidence type="ECO:0000313" key="2">
    <source>
        <dbReference type="Proteomes" id="UP001247805"/>
    </source>
</evidence>
<accession>A0ABU3T0H8</accession>